<dbReference type="Proteomes" id="UP001157502">
    <property type="component" value="Chromosome 20"/>
</dbReference>
<protein>
    <submittedName>
        <fullName evidence="1">Uncharacterized protein</fullName>
    </submittedName>
</protein>
<reference evidence="1" key="1">
    <citation type="submission" date="2021-05" db="EMBL/GenBank/DDBJ databases">
        <authorList>
            <person name="Pan Q."/>
            <person name="Jouanno E."/>
            <person name="Zahm M."/>
            <person name="Klopp C."/>
            <person name="Cabau C."/>
            <person name="Louis A."/>
            <person name="Berthelot C."/>
            <person name="Parey E."/>
            <person name="Roest Crollius H."/>
            <person name="Montfort J."/>
            <person name="Robinson-Rechavi M."/>
            <person name="Bouchez O."/>
            <person name="Lampietro C."/>
            <person name="Lopez Roques C."/>
            <person name="Donnadieu C."/>
            <person name="Postlethwait J."/>
            <person name="Bobe J."/>
            <person name="Dillon D."/>
            <person name="Chandos A."/>
            <person name="von Hippel F."/>
            <person name="Guiguen Y."/>
        </authorList>
    </citation>
    <scope>NUCLEOTIDE SEQUENCE</scope>
    <source>
        <strain evidence="1">YG-Jan2019</strain>
    </source>
</reference>
<dbReference type="EMBL" id="CM055747">
    <property type="protein sequence ID" value="KAJ7996493.1"/>
    <property type="molecule type" value="Genomic_DNA"/>
</dbReference>
<gene>
    <name evidence="1" type="ORF">DPEC_G00237630</name>
</gene>
<comment type="caution">
    <text evidence="1">The sequence shown here is derived from an EMBL/GenBank/DDBJ whole genome shotgun (WGS) entry which is preliminary data.</text>
</comment>
<keyword evidence="2" id="KW-1185">Reference proteome</keyword>
<name>A0ACC2FYR0_DALPE</name>
<proteinExistence type="predicted"/>
<evidence type="ECO:0000313" key="2">
    <source>
        <dbReference type="Proteomes" id="UP001157502"/>
    </source>
</evidence>
<evidence type="ECO:0000313" key="1">
    <source>
        <dbReference type="EMBL" id="KAJ7996493.1"/>
    </source>
</evidence>
<organism evidence="1 2">
    <name type="scientific">Dallia pectoralis</name>
    <name type="common">Alaska blackfish</name>
    <dbReference type="NCBI Taxonomy" id="75939"/>
    <lineage>
        <taxon>Eukaryota</taxon>
        <taxon>Metazoa</taxon>
        <taxon>Chordata</taxon>
        <taxon>Craniata</taxon>
        <taxon>Vertebrata</taxon>
        <taxon>Euteleostomi</taxon>
        <taxon>Actinopterygii</taxon>
        <taxon>Neopterygii</taxon>
        <taxon>Teleostei</taxon>
        <taxon>Protacanthopterygii</taxon>
        <taxon>Esociformes</taxon>
        <taxon>Umbridae</taxon>
        <taxon>Dallia</taxon>
    </lineage>
</organism>
<accession>A0ACC2FYR0</accession>
<sequence>MTSRDYFNTHRWDVPITTTGQNDQAGPVGFTQSETCLSQKFEASHQILEAHQPGQLTFRPETPRGQGRDEATRQITQMAMY</sequence>